<comment type="caution">
    <text evidence="8">The sequence shown here is derived from an EMBL/GenBank/DDBJ whole genome shotgun (WGS) entry which is preliminary data.</text>
</comment>
<feature type="transmembrane region" description="Helical" evidence="6">
    <location>
        <begin position="107"/>
        <end position="124"/>
    </location>
</feature>
<evidence type="ECO:0000256" key="2">
    <source>
        <dbReference type="ARBA" id="ARBA00022692"/>
    </source>
</evidence>
<keyword evidence="2 6" id="KW-0812">Transmembrane</keyword>
<dbReference type="InterPro" id="IPR007016">
    <property type="entry name" value="O-antigen_ligase-rel_domated"/>
</dbReference>
<feature type="transmembrane region" description="Helical" evidence="6">
    <location>
        <begin position="131"/>
        <end position="153"/>
    </location>
</feature>
<dbReference type="InterPro" id="IPR051533">
    <property type="entry name" value="WaaL-like"/>
</dbReference>
<dbReference type="PANTHER" id="PTHR37422">
    <property type="entry name" value="TEICHURONIC ACID BIOSYNTHESIS PROTEIN TUAE"/>
    <property type="match status" value="1"/>
</dbReference>
<feature type="transmembrane region" description="Helical" evidence="6">
    <location>
        <begin position="33"/>
        <end position="52"/>
    </location>
</feature>
<dbReference type="Proteomes" id="UP000276232">
    <property type="component" value="Unassembled WGS sequence"/>
</dbReference>
<evidence type="ECO:0000313" key="9">
    <source>
        <dbReference type="Proteomes" id="UP000276232"/>
    </source>
</evidence>
<keyword evidence="8" id="KW-0436">Ligase</keyword>
<keyword evidence="3 6" id="KW-1133">Transmembrane helix</keyword>
<organism evidence="8 9">
    <name type="scientific">Pseudokineococcus lusitanus</name>
    <dbReference type="NCBI Taxonomy" id="763993"/>
    <lineage>
        <taxon>Bacteria</taxon>
        <taxon>Bacillati</taxon>
        <taxon>Actinomycetota</taxon>
        <taxon>Actinomycetes</taxon>
        <taxon>Kineosporiales</taxon>
        <taxon>Kineosporiaceae</taxon>
        <taxon>Pseudokineococcus</taxon>
    </lineage>
</organism>
<evidence type="ECO:0000256" key="3">
    <source>
        <dbReference type="ARBA" id="ARBA00022989"/>
    </source>
</evidence>
<comment type="subcellular location">
    <subcellularLocation>
        <location evidence="1">Membrane</location>
        <topology evidence="1">Multi-pass membrane protein</topology>
    </subcellularLocation>
</comment>
<feature type="transmembrane region" description="Helical" evidence="6">
    <location>
        <begin position="64"/>
        <end position="87"/>
    </location>
</feature>
<feature type="transmembrane region" description="Helical" evidence="6">
    <location>
        <begin position="306"/>
        <end position="323"/>
    </location>
</feature>
<gene>
    <name evidence="8" type="ORF">EDC03_3220</name>
</gene>
<dbReference type="GO" id="GO:0016020">
    <property type="term" value="C:membrane"/>
    <property type="evidence" value="ECO:0007669"/>
    <property type="project" value="UniProtKB-SubCell"/>
</dbReference>
<proteinExistence type="predicted"/>
<evidence type="ECO:0000256" key="5">
    <source>
        <dbReference type="SAM" id="MobiDB-lite"/>
    </source>
</evidence>
<evidence type="ECO:0000256" key="6">
    <source>
        <dbReference type="SAM" id="Phobius"/>
    </source>
</evidence>
<dbReference type="Pfam" id="PF04932">
    <property type="entry name" value="Wzy_C"/>
    <property type="match status" value="1"/>
</dbReference>
<dbReference type="GO" id="GO:0016874">
    <property type="term" value="F:ligase activity"/>
    <property type="evidence" value="ECO:0007669"/>
    <property type="project" value="UniProtKB-KW"/>
</dbReference>
<feature type="region of interest" description="Disordered" evidence="5">
    <location>
        <begin position="353"/>
        <end position="379"/>
    </location>
</feature>
<feature type="transmembrane region" description="Helical" evidence="6">
    <location>
        <begin position="275"/>
        <end position="294"/>
    </location>
</feature>
<evidence type="ECO:0000259" key="7">
    <source>
        <dbReference type="Pfam" id="PF04932"/>
    </source>
</evidence>
<reference evidence="8 9" key="1">
    <citation type="journal article" date="2015" name="Stand. Genomic Sci.">
        <title>Genomic Encyclopedia of Bacterial and Archaeal Type Strains, Phase III: the genomes of soil and plant-associated and newly described type strains.</title>
        <authorList>
            <person name="Whitman W.B."/>
            <person name="Woyke T."/>
            <person name="Klenk H.P."/>
            <person name="Zhou Y."/>
            <person name="Lilburn T.G."/>
            <person name="Beck B.J."/>
            <person name="De Vos P."/>
            <person name="Vandamme P."/>
            <person name="Eisen J.A."/>
            <person name="Garrity G."/>
            <person name="Hugenholtz P."/>
            <person name="Kyrpides N.C."/>
        </authorList>
    </citation>
    <scope>NUCLEOTIDE SEQUENCE [LARGE SCALE GENOMIC DNA]</scope>
    <source>
        <strain evidence="8 9">CECT 7306</strain>
    </source>
</reference>
<evidence type="ECO:0000256" key="1">
    <source>
        <dbReference type="ARBA" id="ARBA00004141"/>
    </source>
</evidence>
<sequence length="379" mass="39700">MVALVLLATSSLVWRIGGGGADADSVFALADRLVVPFVLFAVAPVVFADRAARDLLLRGLTCLGAYLAVTSVLELVAPAWVVPSYVVDPSLGIHVGRARGPFLSSEANGLVLVTCGAAACLLAGRRGGWRPLALVVAVLTPVALLLTLTRSVWLGALVGVVVASLQHPVLRRLLPVAAVAGLLVGGVILAAVPSLGAVAQERLTTTRSLDDRRNVNDAALRILEAHPLTGVGWGAFVRESHEWVRQADDYPVTNVRIEVHNVPLGRSAELGLPGGVLWVAVVLLGPFAAVALPVRRRPPGDADDDLPGWRLVLTAAAAAWGVAALVSPLTHPLPTLLVFVLAGVVLRDRLLGRPEPTAEEGPPPRQPPGGELISRSRRR</sequence>
<feature type="domain" description="O-antigen ligase-related" evidence="7">
    <location>
        <begin position="136"/>
        <end position="279"/>
    </location>
</feature>
<evidence type="ECO:0000313" key="8">
    <source>
        <dbReference type="EMBL" id="ROP26750.1"/>
    </source>
</evidence>
<dbReference type="InParanoid" id="A0A3N1G922"/>
<dbReference type="PANTHER" id="PTHR37422:SF23">
    <property type="entry name" value="TEICHURONIC ACID BIOSYNTHESIS PROTEIN TUAE"/>
    <property type="match status" value="1"/>
</dbReference>
<keyword evidence="4 6" id="KW-0472">Membrane</keyword>
<dbReference type="EMBL" id="RJKN01000010">
    <property type="protein sequence ID" value="ROP26750.1"/>
    <property type="molecule type" value="Genomic_DNA"/>
</dbReference>
<evidence type="ECO:0000256" key="4">
    <source>
        <dbReference type="ARBA" id="ARBA00023136"/>
    </source>
</evidence>
<keyword evidence="9" id="KW-1185">Reference proteome</keyword>
<accession>A0A3N1G922</accession>
<dbReference type="AlphaFoldDB" id="A0A3N1G922"/>
<feature type="transmembrane region" description="Helical" evidence="6">
    <location>
        <begin position="173"/>
        <end position="198"/>
    </location>
</feature>
<name>A0A3N1G922_9ACTN</name>
<protein>
    <submittedName>
        <fullName evidence="8">O-antigen ligase-like membrane protein</fullName>
    </submittedName>
</protein>